<feature type="region of interest" description="Disordered" evidence="2">
    <location>
        <begin position="419"/>
        <end position="495"/>
    </location>
</feature>
<gene>
    <name evidence="4" type="ORF">NLU13_9410</name>
</gene>
<dbReference type="InterPro" id="IPR021589">
    <property type="entry name" value="Cut12"/>
</dbReference>
<dbReference type="Proteomes" id="UP001175261">
    <property type="component" value="Unassembled WGS sequence"/>
</dbReference>
<sequence>MLGWMLKRGVSAPGPVADGDTTLADQPDTPAPVFAARAFKSALFGGPAAPANPKLPAPSPNDIKDTPSKPAGILLTPGTGTSRRKRVSFGHDVGQTGSSELAQRIGNGAGRNRKRTRLTTALENASRKSNASQSRQNNNAREPEAESDSEWEEEDEQDPHDITVDLAEPHSESGKYWKQEFHKYREDAKAEMDKMLKYKRLAKSYAKLKDAEAMELAEKLRDEQQKVIAMEKKISESASHIASQQKRPLSEKSMTDTMAKLTKQTALVVQYRQRVQDLEDQLDELVRRKDGEEMSTFVGQQSDKATADLQHELREAREKAHENEELRRQIADLKAELKEARATAGAAPTDSARTRELRSQLREAKEDSRNKDAELRRLRKDHEMSLSAYETQVQEMKDLLTQSQSRYAELKKEIAALKADRSAPASRPRSWHPPAGAQVDEAPEHIGGDTLGLLRLEHPSPTRAAASSRQQTLREKFRKDAATAAEVPQLDSVKPAADYKQTILEPIARQPYVRRSPRNKAYDTGDSVNNVLGDIAPTRTRARAIAAPDLPTVKPSEASMAADMLDEGVDLLKTQFARLGGPDSAGNNSTITGNTTAKGTLPPERRAAALARLERKRVERQRTKTRLGSNKENVRPIGA</sequence>
<dbReference type="AlphaFoldDB" id="A0AA39GBH1"/>
<feature type="region of interest" description="Disordered" evidence="2">
    <location>
        <begin position="45"/>
        <end position="176"/>
    </location>
</feature>
<feature type="region of interest" description="Disordered" evidence="2">
    <location>
        <begin position="1"/>
        <end position="29"/>
    </location>
</feature>
<feature type="compositionally biased region" description="Basic and acidic residues" evidence="2">
    <location>
        <begin position="603"/>
        <end position="622"/>
    </location>
</feature>
<feature type="compositionally biased region" description="Basic and acidic residues" evidence="2">
    <location>
        <begin position="305"/>
        <end position="326"/>
    </location>
</feature>
<organism evidence="4 5">
    <name type="scientific">Sarocladium strictum</name>
    <name type="common">Black bundle disease fungus</name>
    <name type="synonym">Acremonium strictum</name>
    <dbReference type="NCBI Taxonomy" id="5046"/>
    <lineage>
        <taxon>Eukaryota</taxon>
        <taxon>Fungi</taxon>
        <taxon>Dikarya</taxon>
        <taxon>Ascomycota</taxon>
        <taxon>Pezizomycotina</taxon>
        <taxon>Sordariomycetes</taxon>
        <taxon>Hypocreomycetidae</taxon>
        <taxon>Hypocreales</taxon>
        <taxon>Sarocladiaceae</taxon>
        <taxon>Sarocladium</taxon>
    </lineage>
</organism>
<evidence type="ECO:0000313" key="5">
    <source>
        <dbReference type="Proteomes" id="UP001175261"/>
    </source>
</evidence>
<feature type="region of interest" description="Disordered" evidence="2">
    <location>
        <begin position="338"/>
        <end position="379"/>
    </location>
</feature>
<keyword evidence="1" id="KW-0175">Coiled coil</keyword>
<keyword evidence="5" id="KW-1185">Reference proteome</keyword>
<feature type="compositionally biased region" description="Acidic residues" evidence="2">
    <location>
        <begin position="145"/>
        <end position="158"/>
    </location>
</feature>
<evidence type="ECO:0000256" key="1">
    <source>
        <dbReference type="SAM" id="Coils"/>
    </source>
</evidence>
<feature type="domain" description="Spindle pole body-associated protein cut12" evidence="3">
    <location>
        <begin position="112"/>
        <end position="247"/>
    </location>
</feature>
<evidence type="ECO:0000256" key="2">
    <source>
        <dbReference type="SAM" id="MobiDB-lite"/>
    </source>
</evidence>
<reference evidence="4" key="1">
    <citation type="submission" date="2022-10" db="EMBL/GenBank/DDBJ databases">
        <title>Determination and structural analysis of whole genome sequence of Sarocladium strictum F4-1.</title>
        <authorList>
            <person name="Hu L."/>
            <person name="Jiang Y."/>
        </authorList>
    </citation>
    <scope>NUCLEOTIDE SEQUENCE</scope>
    <source>
        <strain evidence="4">F4-1</strain>
    </source>
</reference>
<name>A0AA39GBH1_SARSR</name>
<feature type="compositionally biased region" description="Basic and acidic residues" evidence="2">
    <location>
        <begin position="472"/>
        <end position="481"/>
    </location>
</feature>
<feature type="compositionally biased region" description="Basic and acidic residues" evidence="2">
    <location>
        <begin position="352"/>
        <end position="379"/>
    </location>
</feature>
<feature type="compositionally biased region" description="Low complexity" evidence="2">
    <location>
        <begin position="127"/>
        <end position="140"/>
    </location>
</feature>
<dbReference type="EMBL" id="JAPDFR010000009">
    <property type="protein sequence ID" value="KAK0383499.1"/>
    <property type="molecule type" value="Genomic_DNA"/>
</dbReference>
<feature type="compositionally biased region" description="Basic and acidic residues" evidence="2">
    <location>
        <begin position="159"/>
        <end position="176"/>
    </location>
</feature>
<protein>
    <recommendedName>
        <fullName evidence="3">Spindle pole body-associated protein cut12 domain-containing protein</fullName>
    </recommendedName>
</protein>
<feature type="compositionally biased region" description="Polar residues" evidence="2">
    <location>
        <begin position="585"/>
        <end position="598"/>
    </location>
</feature>
<proteinExistence type="predicted"/>
<feature type="coiled-coil region" evidence="1">
    <location>
        <begin position="206"/>
        <end position="233"/>
    </location>
</feature>
<dbReference type="Pfam" id="PF11500">
    <property type="entry name" value="Cut12"/>
    <property type="match status" value="1"/>
</dbReference>
<evidence type="ECO:0000259" key="3">
    <source>
        <dbReference type="Pfam" id="PF11500"/>
    </source>
</evidence>
<evidence type="ECO:0000313" key="4">
    <source>
        <dbReference type="EMBL" id="KAK0383499.1"/>
    </source>
</evidence>
<feature type="region of interest" description="Disordered" evidence="2">
    <location>
        <begin position="580"/>
        <end position="639"/>
    </location>
</feature>
<comment type="caution">
    <text evidence="4">The sequence shown here is derived from an EMBL/GenBank/DDBJ whole genome shotgun (WGS) entry which is preliminary data.</text>
</comment>
<accession>A0AA39GBH1</accession>
<feature type="region of interest" description="Disordered" evidence="2">
    <location>
        <begin position="292"/>
        <end position="326"/>
    </location>
</feature>